<sequence length="416" mass="44736">MSEADSLWTEGVRAYFLDAGGGEPEGALRYFQASLAEASASPRAPLALRLLFCARLLLEAGCRELAVGFLRRAVCEDPELHEAHVELCLVLSEAGDAPGARAAAASAIVEGGLWRDPWQRPSAFLPGLDSQPFWDADRFPWVLELETAFGAIRAELDCLMHSTHWQPVGGDHRSSGRSDGDAVLRGDWQEIVLFGYEEEAGDAGRRAAPVAADIVRRLIPEAVSMAEQGAGEVVLSTLAPGTQVAAHCARTNHRLTCHLGLRVPRTPGSGRTGDASARPRCGLRVGGQQREWCEGKALVFDDSYEHEVWNDTKDPRVVLLVRFWHPSLASAPVRARALELLQGDLATAQRRRLLPPLGPGLQEPGEALEGLLRGSAGAVGDPCPYCNKEYEGGALGISEDGSRVVLTAQCCGRTVE</sequence>
<name>A0A7S4VT15_9DINO</name>
<dbReference type="EMBL" id="HBNR01072568">
    <property type="protein sequence ID" value="CAE4648247.1"/>
    <property type="molecule type" value="Transcribed_RNA"/>
</dbReference>
<feature type="domain" description="Aspartyl/asparaginy/proline hydroxylase" evidence="2">
    <location>
        <begin position="149"/>
        <end position="326"/>
    </location>
</feature>
<dbReference type="Gene3D" id="1.25.40.10">
    <property type="entry name" value="Tetratricopeptide repeat domain"/>
    <property type="match status" value="1"/>
</dbReference>
<dbReference type="InterPro" id="IPR011990">
    <property type="entry name" value="TPR-like_helical_dom_sf"/>
</dbReference>
<evidence type="ECO:0000256" key="1">
    <source>
        <dbReference type="ARBA" id="ARBA00007730"/>
    </source>
</evidence>
<accession>A0A7S4VT15</accession>
<organism evidence="3">
    <name type="scientific">Alexandrium monilatum</name>
    <dbReference type="NCBI Taxonomy" id="311494"/>
    <lineage>
        <taxon>Eukaryota</taxon>
        <taxon>Sar</taxon>
        <taxon>Alveolata</taxon>
        <taxon>Dinophyceae</taxon>
        <taxon>Gonyaulacales</taxon>
        <taxon>Pyrocystaceae</taxon>
        <taxon>Alexandrium</taxon>
    </lineage>
</organism>
<dbReference type="Pfam" id="PF05118">
    <property type="entry name" value="Asp_Arg_Hydrox"/>
    <property type="match status" value="1"/>
</dbReference>
<reference evidence="3" key="1">
    <citation type="submission" date="2021-01" db="EMBL/GenBank/DDBJ databases">
        <authorList>
            <person name="Corre E."/>
            <person name="Pelletier E."/>
            <person name="Niang G."/>
            <person name="Scheremetjew M."/>
            <person name="Finn R."/>
            <person name="Kale V."/>
            <person name="Holt S."/>
            <person name="Cochrane G."/>
            <person name="Meng A."/>
            <person name="Brown T."/>
            <person name="Cohen L."/>
        </authorList>
    </citation>
    <scope>NUCLEOTIDE SEQUENCE</scope>
    <source>
        <strain evidence="3">CCMP3105</strain>
    </source>
</reference>
<comment type="similarity">
    <text evidence="1">Belongs to the aspartyl/asparaginyl beta-hydroxylase family.</text>
</comment>
<dbReference type="Gene3D" id="2.60.120.330">
    <property type="entry name" value="B-lactam Antibiotic, Isopenicillin N Synthase, Chain"/>
    <property type="match status" value="1"/>
</dbReference>
<gene>
    <name evidence="3" type="ORF">AMON00008_LOCUS51457</name>
</gene>
<dbReference type="InterPro" id="IPR027443">
    <property type="entry name" value="IPNS-like_sf"/>
</dbReference>
<dbReference type="PANTHER" id="PTHR12366">
    <property type="entry name" value="ASPARTYL/ASPARAGINYL BETA-HYDROXYLASE"/>
    <property type="match status" value="1"/>
</dbReference>
<dbReference type="PANTHER" id="PTHR12366:SF29">
    <property type="entry name" value="ASPARTYL BETA-HYDROXYLASE, ISOFORM L"/>
    <property type="match status" value="1"/>
</dbReference>
<dbReference type="InterPro" id="IPR007803">
    <property type="entry name" value="Asp/Arg/Pro-Hydrxlase"/>
</dbReference>
<dbReference type="SUPFAM" id="SSF51197">
    <property type="entry name" value="Clavaminate synthase-like"/>
    <property type="match status" value="1"/>
</dbReference>
<dbReference type="GO" id="GO:0005783">
    <property type="term" value="C:endoplasmic reticulum"/>
    <property type="evidence" value="ECO:0007669"/>
    <property type="project" value="TreeGrafter"/>
</dbReference>
<evidence type="ECO:0000259" key="2">
    <source>
        <dbReference type="Pfam" id="PF05118"/>
    </source>
</evidence>
<dbReference type="GO" id="GO:0062101">
    <property type="term" value="F:peptidyl-aspartic acid 3-dioxygenase activity"/>
    <property type="evidence" value="ECO:0007669"/>
    <property type="project" value="InterPro"/>
</dbReference>
<protein>
    <recommendedName>
        <fullName evidence="2">Aspartyl/asparaginy/proline hydroxylase domain-containing protein</fullName>
    </recommendedName>
</protein>
<proteinExistence type="inferred from homology"/>
<evidence type="ECO:0000313" key="3">
    <source>
        <dbReference type="EMBL" id="CAE4648247.1"/>
    </source>
</evidence>
<dbReference type="SUPFAM" id="SSF48452">
    <property type="entry name" value="TPR-like"/>
    <property type="match status" value="1"/>
</dbReference>
<dbReference type="AlphaFoldDB" id="A0A7S4VT15"/>
<dbReference type="InterPro" id="IPR039038">
    <property type="entry name" value="ASPH"/>
</dbReference>